<dbReference type="HOGENOM" id="CLU_3222822_0_0_9"/>
<accession>F3UP72</accession>
<dbReference type="STRING" id="888816.HMPREF9389_0630"/>
<protein>
    <submittedName>
        <fullName evidence="1">Uncharacterized protein</fullName>
    </submittedName>
</protein>
<name>F3UP72_STRSA</name>
<dbReference type="EMBL" id="AFFN01000009">
    <property type="protein sequence ID" value="EGJ42699.1"/>
    <property type="molecule type" value="Genomic_DNA"/>
</dbReference>
<reference evidence="1 2" key="1">
    <citation type="submission" date="2011-03" db="EMBL/GenBank/DDBJ databases">
        <authorList>
            <person name="Muzny D."/>
            <person name="Qin X."/>
            <person name="Deng J."/>
            <person name="Jiang H."/>
            <person name="Liu Y."/>
            <person name="Qu J."/>
            <person name="Song X.-Z."/>
            <person name="Zhang L."/>
            <person name="Thornton R."/>
            <person name="Coyle M."/>
            <person name="Francisco L."/>
            <person name="Jackson L."/>
            <person name="Javaid M."/>
            <person name="Korchina V."/>
            <person name="Kovar C."/>
            <person name="Mata R."/>
            <person name="Mathew T."/>
            <person name="Ngo R."/>
            <person name="Nguyen L."/>
            <person name="Nguyen N."/>
            <person name="Okwuonu G."/>
            <person name="Ongeri F."/>
            <person name="Pham C."/>
            <person name="Simmons D."/>
            <person name="Wilczek-Boney K."/>
            <person name="Hale W."/>
            <person name="Jakkamsetti A."/>
            <person name="Pham P."/>
            <person name="Ruth R."/>
            <person name="San Lucas F."/>
            <person name="Warren J."/>
            <person name="Zhang J."/>
            <person name="Zhao Z."/>
            <person name="Zhou C."/>
            <person name="Zhu D."/>
            <person name="Lee S."/>
            <person name="Bess C."/>
            <person name="Blankenburg K."/>
            <person name="Forbes L."/>
            <person name="Fu Q."/>
            <person name="Gubbala S."/>
            <person name="Hirani K."/>
            <person name="Jayaseelan J.C."/>
            <person name="Lara F."/>
            <person name="Munidasa M."/>
            <person name="Palculict T."/>
            <person name="Patil S."/>
            <person name="Pu L.-L."/>
            <person name="Saada N."/>
            <person name="Tang L."/>
            <person name="Weissenberger G."/>
            <person name="Zhu Y."/>
            <person name="Hemphill L."/>
            <person name="Shang Y."/>
            <person name="Youmans B."/>
            <person name="Ayvaz T."/>
            <person name="Ross M."/>
            <person name="Santibanez J."/>
            <person name="Aqrawi P."/>
            <person name="Gross S."/>
            <person name="Joshi V."/>
            <person name="Fowler G."/>
            <person name="Nazareth L."/>
            <person name="Reid J."/>
            <person name="Worley K."/>
            <person name="Petrosino J."/>
            <person name="Highlander S."/>
            <person name="Gibbs R."/>
        </authorList>
    </citation>
    <scope>NUCLEOTIDE SEQUENCE [LARGE SCALE GENOMIC DNA]</scope>
    <source>
        <strain evidence="1 2">SK355</strain>
    </source>
</reference>
<gene>
    <name evidence="1" type="ORF">HMPREF9389_0630</name>
</gene>
<proteinExistence type="predicted"/>
<comment type="caution">
    <text evidence="1">The sequence shown here is derived from an EMBL/GenBank/DDBJ whole genome shotgun (WGS) entry which is preliminary data.</text>
</comment>
<evidence type="ECO:0000313" key="2">
    <source>
        <dbReference type="Proteomes" id="UP000005589"/>
    </source>
</evidence>
<sequence>MALFFTKTERLICLCFSSFKQELDLVIDMDLLALLVLLLLQNSK</sequence>
<dbReference type="AlphaFoldDB" id="F3UP72"/>
<organism evidence="1 2">
    <name type="scientific">Streptococcus sanguinis SK355</name>
    <dbReference type="NCBI Taxonomy" id="888816"/>
    <lineage>
        <taxon>Bacteria</taxon>
        <taxon>Bacillati</taxon>
        <taxon>Bacillota</taxon>
        <taxon>Bacilli</taxon>
        <taxon>Lactobacillales</taxon>
        <taxon>Streptococcaceae</taxon>
        <taxon>Streptococcus</taxon>
    </lineage>
</organism>
<dbReference type="Proteomes" id="UP000005589">
    <property type="component" value="Unassembled WGS sequence"/>
</dbReference>
<evidence type="ECO:0000313" key="1">
    <source>
        <dbReference type="EMBL" id="EGJ42699.1"/>
    </source>
</evidence>